<sequence length="597" mass="65977">MTVTWSFEFCKPYLIIFLVLLLLFGPWVFYIEIKRKGGLYAFESLARLMVDHPHTVTFTATLVSDLIAIAMLYCFGVAVSYASKCETSKKTKMSVMSLSFYWALAAQNKPWPFPDVRKNSVAGRLLIIIPILIIIYGLSPTLVSGINSIVTPVDIGVSGQLRVSELDFFSNSPDCVQWFNDRSAENFTNSCKWNRTRGVWYTTCLAENQRMDVVEAGRSRLNFDSSGMNTSQNIASFAQLHGLRFQGPIRGVIPKGPNGMPGPLEDSLQTGSFEGFPTGYSYTLEAQGIQTSVECFLDQNSRFNVTNSFNSDDGYGWQIVAGTCPEGQSSVLYERFQNVLPIIPNSNAVAYWACNGTAADDPGTFYIYLQGNGPVYGNAVRSIFCRVTSLQPSVFVLNYTSSGNYFTLSDHSTASSTISSPQFNNILQAAFTALGDVFVQTQSGVSSDIVESVLTAGIVTQNTSTVTVNLQLYSDMIEGMIEYEASYLRLLYSLQEDVPSSCQRTRTGSITYTTKGWQADQSAFAFLLVPTVLNIVSFATLIMFITRRTRSEKMDDAFDPTEFLSLVLAEPTDPGKDGWDSRIQVDKRRNSQASSAV</sequence>
<evidence type="ECO:0000256" key="1">
    <source>
        <dbReference type="SAM" id="MobiDB-lite"/>
    </source>
</evidence>
<protein>
    <submittedName>
        <fullName evidence="3">Uncharacterized protein</fullName>
    </submittedName>
</protein>
<feature type="transmembrane region" description="Helical" evidence="2">
    <location>
        <begin position="121"/>
        <end position="139"/>
    </location>
</feature>
<feature type="transmembrane region" description="Helical" evidence="2">
    <location>
        <begin position="58"/>
        <end position="83"/>
    </location>
</feature>
<name>A0A4S8MJW1_DENBC</name>
<keyword evidence="2" id="KW-0812">Transmembrane</keyword>
<reference evidence="3 4" key="1">
    <citation type="journal article" date="2019" name="Nat. Ecol. Evol.">
        <title>Megaphylogeny resolves global patterns of mushroom evolution.</title>
        <authorList>
            <person name="Varga T."/>
            <person name="Krizsan K."/>
            <person name="Foldi C."/>
            <person name="Dima B."/>
            <person name="Sanchez-Garcia M."/>
            <person name="Sanchez-Ramirez S."/>
            <person name="Szollosi G.J."/>
            <person name="Szarkandi J.G."/>
            <person name="Papp V."/>
            <person name="Albert L."/>
            <person name="Andreopoulos W."/>
            <person name="Angelini C."/>
            <person name="Antonin V."/>
            <person name="Barry K.W."/>
            <person name="Bougher N.L."/>
            <person name="Buchanan P."/>
            <person name="Buyck B."/>
            <person name="Bense V."/>
            <person name="Catcheside P."/>
            <person name="Chovatia M."/>
            <person name="Cooper J."/>
            <person name="Damon W."/>
            <person name="Desjardin D."/>
            <person name="Finy P."/>
            <person name="Geml J."/>
            <person name="Haridas S."/>
            <person name="Hughes K."/>
            <person name="Justo A."/>
            <person name="Karasinski D."/>
            <person name="Kautmanova I."/>
            <person name="Kiss B."/>
            <person name="Kocsube S."/>
            <person name="Kotiranta H."/>
            <person name="LaButti K.M."/>
            <person name="Lechner B.E."/>
            <person name="Liimatainen K."/>
            <person name="Lipzen A."/>
            <person name="Lukacs Z."/>
            <person name="Mihaltcheva S."/>
            <person name="Morgado L.N."/>
            <person name="Niskanen T."/>
            <person name="Noordeloos M.E."/>
            <person name="Ohm R.A."/>
            <person name="Ortiz-Santana B."/>
            <person name="Ovrebo C."/>
            <person name="Racz N."/>
            <person name="Riley R."/>
            <person name="Savchenko A."/>
            <person name="Shiryaev A."/>
            <person name="Soop K."/>
            <person name="Spirin V."/>
            <person name="Szebenyi C."/>
            <person name="Tomsovsky M."/>
            <person name="Tulloss R.E."/>
            <person name="Uehling J."/>
            <person name="Grigoriev I.V."/>
            <person name="Vagvolgyi C."/>
            <person name="Papp T."/>
            <person name="Martin F.M."/>
            <person name="Miettinen O."/>
            <person name="Hibbett D.S."/>
            <person name="Nagy L.G."/>
        </authorList>
    </citation>
    <scope>NUCLEOTIDE SEQUENCE [LARGE SCALE GENOMIC DNA]</scope>
    <source>
        <strain evidence="3 4">CBS 962.96</strain>
    </source>
</reference>
<feature type="transmembrane region" description="Helical" evidence="2">
    <location>
        <begin position="12"/>
        <end position="30"/>
    </location>
</feature>
<dbReference type="EMBL" id="ML179071">
    <property type="protein sequence ID" value="THV03058.1"/>
    <property type="molecule type" value="Genomic_DNA"/>
</dbReference>
<accession>A0A4S8MJW1</accession>
<evidence type="ECO:0000256" key="2">
    <source>
        <dbReference type="SAM" id="Phobius"/>
    </source>
</evidence>
<evidence type="ECO:0000313" key="3">
    <source>
        <dbReference type="EMBL" id="THV03058.1"/>
    </source>
</evidence>
<keyword evidence="2" id="KW-0472">Membrane</keyword>
<evidence type="ECO:0000313" key="4">
    <source>
        <dbReference type="Proteomes" id="UP000297245"/>
    </source>
</evidence>
<keyword evidence="2" id="KW-1133">Transmembrane helix</keyword>
<dbReference type="AlphaFoldDB" id="A0A4S8MJW1"/>
<feature type="transmembrane region" description="Helical" evidence="2">
    <location>
        <begin position="523"/>
        <end position="545"/>
    </location>
</feature>
<feature type="region of interest" description="Disordered" evidence="1">
    <location>
        <begin position="570"/>
        <end position="597"/>
    </location>
</feature>
<keyword evidence="4" id="KW-1185">Reference proteome</keyword>
<proteinExistence type="predicted"/>
<dbReference type="Proteomes" id="UP000297245">
    <property type="component" value="Unassembled WGS sequence"/>
</dbReference>
<gene>
    <name evidence="3" type="ORF">K435DRAFT_962715</name>
</gene>
<dbReference type="OrthoDB" id="2991366at2759"/>
<feature type="compositionally biased region" description="Basic and acidic residues" evidence="1">
    <location>
        <begin position="573"/>
        <end position="589"/>
    </location>
</feature>
<organism evidence="3 4">
    <name type="scientific">Dendrothele bispora (strain CBS 962.96)</name>
    <dbReference type="NCBI Taxonomy" id="1314807"/>
    <lineage>
        <taxon>Eukaryota</taxon>
        <taxon>Fungi</taxon>
        <taxon>Dikarya</taxon>
        <taxon>Basidiomycota</taxon>
        <taxon>Agaricomycotina</taxon>
        <taxon>Agaricomycetes</taxon>
        <taxon>Agaricomycetidae</taxon>
        <taxon>Agaricales</taxon>
        <taxon>Agaricales incertae sedis</taxon>
        <taxon>Dendrothele</taxon>
    </lineage>
</organism>